<dbReference type="EMBL" id="VUNS01000001">
    <property type="protein sequence ID" value="MST95519.1"/>
    <property type="molecule type" value="Genomic_DNA"/>
</dbReference>
<reference evidence="2 3" key="1">
    <citation type="submission" date="2019-08" db="EMBL/GenBank/DDBJ databases">
        <title>In-depth cultivation of the pig gut microbiome towards novel bacterial diversity and tailored functional studies.</title>
        <authorList>
            <person name="Wylensek D."/>
            <person name="Hitch T.C.A."/>
            <person name="Clavel T."/>
        </authorList>
    </citation>
    <scope>NUCLEOTIDE SEQUENCE [LARGE SCALE GENOMIC DNA]</scope>
    <source>
        <strain evidence="2 3">BBE-744-WT-12</strain>
    </source>
</reference>
<dbReference type="AlphaFoldDB" id="A0A844FYY5"/>
<evidence type="ECO:0000256" key="1">
    <source>
        <dbReference type="SAM" id="Phobius"/>
    </source>
</evidence>
<dbReference type="InterPro" id="IPR012902">
    <property type="entry name" value="N_methyl_site"/>
</dbReference>
<dbReference type="Pfam" id="PF07963">
    <property type="entry name" value="N_methyl"/>
    <property type="match status" value="1"/>
</dbReference>
<feature type="transmembrane region" description="Helical" evidence="1">
    <location>
        <begin position="34"/>
        <end position="55"/>
    </location>
</feature>
<dbReference type="SUPFAM" id="SSF54523">
    <property type="entry name" value="Pili subunits"/>
    <property type="match status" value="1"/>
</dbReference>
<evidence type="ECO:0000313" key="3">
    <source>
        <dbReference type="Proteomes" id="UP000435649"/>
    </source>
</evidence>
<protein>
    <submittedName>
        <fullName evidence="2">Prepilin-type N-terminal cleavage/methylation domain-containing protein</fullName>
    </submittedName>
</protein>
<dbReference type="NCBIfam" id="TIGR02532">
    <property type="entry name" value="IV_pilin_GFxxxE"/>
    <property type="match status" value="1"/>
</dbReference>
<name>A0A844FYY5_9BACT</name>
<dbReference type="InterPro" id="IPR045584">
    <property type="entry name" value="Pilin-like"/>
</dbReference>
<comment type="caution">
    <text evidence="2">The sequence shown here is derived from an EMBL/GenBank/DDBJ whole genome shotgun (WGS) entry which is preliminary data.</text>
</comment>
<gene>
    <name evidence="2" type="ORF">FYJ85_00460</name>
</gene>
<keyword evidence="1" id="KW-0472">Membrane</keyword>
<dbReference type="Gene3D" id="3.30.700.10">
    <property type="entry name" value="Glycoprotein, Type 4 Pilin"/>
    <property type="match status" value="1"/>
</dbReference>
<organism evidence="2 3">
    <name type="scientific">Victivallis lenta</name>
    <dbReference type="NCBI Taxonomy" id="2606640"/>
    <lineage>
        <taxon>Bacteria</taxon>
        <taxon>Pseudomonadati</taxon>
        <taxon>Lentisphaerota</taxon>
        <taxon>Lentisphaeria</taxon>
        <taxon>Victivallales</taxon>
        <taxon>Victivallaceae</taxon>
        <taxon>Victivallis</taxon>
    </lineage>
</organism>
<accession>A0A844FYY5</accession>
<sequence>MTTKNDGRRKRMKMDIFSLRGVSPHSRRRRSFTLIELLIVIAIIAILASMLLPALNQARERAKSISCVGKLRQIGQAANLYVGDYAGVLPPAQITGAGTVGIIGNITNLSWVAGIWPYLIGDTMSYGNSMRKKSYICDAGPFQTASGGSQAGEPVTNYAWNGICGQTSRGDFKCVKSIKLGSLRNPSSGGLCLDYLNRTVGQMNFLIENSSGANIWSYEKTRLDYRHGSNRSVNGLYADGHAGTLTGIRDWENDKVLAFGRLGQAEAPTVAGSL</sequence>
<proteinExistence type="predicted"/>
<keyword evidence="1" id="KW-0812">Transmembrane</keyword>
<dbReference type="Proteomes" id="UP000435649">
    <property type="component" value="Unassembled WGS sequence"/>
</dbReference>
<dbReference type="PANTHER" id="PTHR30093:SF2">
    <property type="entry name" value="TYPE II SECRETION SYSTEM PROTEIN H"/>
    <property type="match status" value="1"/>
</dbReference>
<evidence type="ECO:0000313" key="2">
    <source>
        <dbReference type="EMBL" id="MST95519.1"/>
    </source>
</evidence>
<dbReference type="PANTHER" id="PTHR30093">
    <property type="entry name" value="GENERAL SECRETION PATHWAY PROTEIN G"/>
    <property type="match status" value="1"/>
</dbReference>
<dbReference type="RefSeq" id="WP_106053073.1">
    <property type="nucleotide sequence ID" value="NZ_VUNS01000001.1"/>
</dbReference>
<keyword evidence="3" id="KW-1185">Reference proteome</keyword>
<keyword evidence="1" id="KW-1133">Transmembrane helix</keyword>